<keyword evidence="1" id="KW-1133">Transmembrane helix</keyword>
<keyword evidence="1" id="KW-0812">Transmembrane</keyword>
<evidence type="ECO:0000313" key="2">
    <source>
        <dbReference type="WBParaSite" id="MCU_003027-RA"/>
    </source>
</evidence>
<accession>A0A5K3ETP7</accession>
<reference evidence="2" key="1">
    <citation type="submission" date="2019-11" db="UniProtKB">
        <authorList>
            <consortium name="WormBaseParasite"/>
        </authorList>
    </citation>
    <scope>IDENTIFICATION</scope>
</reference>
<dbReference type="AlphaFoldDB" id="A0A5K3ETP7"/>
<proteinExistence type="predicted"/>
<dbReference type="WBParaSite" id="MCU_003027-RA">
    <property type="protein sequence ID" value="MCU_003027-RA"/>
    <property type="gene ID" value="MCU_003027"/>
</dbReference>
<name>A0A5K3ETP7_MESCO</name>
<protein>
    <submittedName>
        <fullName evidence="2">Lipoprotein</fullName>
    </submittedName>
</protein>
<organism evidence="2">
    <name type="scientific">Mesocestoides corti</name>
    <name type="common">Flatworm</name>
    <dbReference type="NCBI Taxonomy" id="53468"/>
    <lineage>
        <taxon>Eukaryota</taxon>
        <taxon>Metazoa</taxon>
        <taxon>Spiralia</taxon>
        <taxon>Lophotrochozoa</taxon>
        <taxon>Platyhelminthes</taxon>
        <taxon>Cestoda</taxon>
        <taxon>Eucestoda</taxon>
        <taxon>Cyclophyllidea</taxon>
        <taxon>Mesocestoididae</taxon>
        <taxon>Mesocestoides</taxon>
    </lineage>
</organism>
<feature type="transmembrane region" description="Helical" evidence="1">
    <location>
        <begin position="30"/>
        <end position="50"/>
    </location>
</feature>
<sequence>MQQTLLSNHKPEPHVRCSYLSPPRWLRGSLYTVPCLFLSLVGCISSSYAIGTQRDRRFPEASVVQDF</sequence>
<keyword evidence="1" id="KW-0472">Membrane</keyword>
<evidence type="ECO:0000256" key="1">
    <source>
        <dbReference type="SAM" id="Phobius"/>
    </source>
</evidence>